<reference evidence="1 2" key="1">
    <citation type="submission" date="2019-05" db="EMBL/GenBank/DDBJ databases">
        <title>Another draft genome of Portunus trituberculatus and its Hox gene families provides insights of decapod evolution.</title>
        <authorList>
            <person name="Jeong J.-H."/>
            <person name="Song I."/>
            <person name="Kim S."/>
            <person name="Choi T."/>
            <person name="Kim D."/>
            <person name="Ryu S."/>
            <person name="Kim W."/>
        </authorList>
    </citation>
    <scope>NUCLEOTIDE SEQUENCE [LARGE SCALE GENOMIC DNA]</scope>
    <source>
        <tissue evidence="1">Muscle</tissue>
    </source>
</reference>
<name>A0A5B7HBN3_PORTR</name>
<evidence type="ECO:0000313" key="2">
    <source>
        <dbReference type="Proteomes" id="UP000324222"/>
    </source>
</evidence>
<keyword evidence="2" id="KW-1185">Reference proteome</keyword>
<proteinExistence type="predicted"/>
<sequence length="34" mass="4040">MWNSLDEKVVSATSVHTFKVRLDKCRYEDRATRP</sequence>
<comment type="caution">
    <text evidence="1">The sequence shown here is derived from an EMBL/GenBank/DDBJ whole genome shotgun (WGS) entry which is preliminary data.</text>
</comment>
<gene>
    <name evidence="1" type="ORF">E2C01_061219</name>
</gene>
<protein>
    <submittedName>
        <fullName evidence="1">Uncharacterized protein</fullName>
    </submittedName>
</protein>
<dbReference type="EMBL" id="VSRR010025710">
    <property type="protein sequence ID" value="MPC67055.1"/>
    <property type="molecule type" value="Genomic_DNA"/>
</dbReference>
<dbReference type="AlphaFoldDB" id="A0A5B7HBN3"/>
<evidence type="ECO:0000313" key="1">
    <source>
        <dbReference type="EMBL" id="MPC67055.1"/>
    </source>
</evidence>
<organism evidence="1 2">
    <name type="scientific">Portunus trituberculatus</name>
    <name type="common">Swimming crab</name>
    <name type="synonym">Neptunus trituberculatus</name>
    <dbReference type="NCBI Taxonomy" id="210409"/>
    <lineage>
        <taxon>Eukaryota</taxon>
        <taxon>Metazoa</taxon>
        <taxon>Ecdysozoa</taxon>
        <taxon>Arthropoda</taxon>
        <taxon>Crustacea</taxon>
        <taxon>Multicrustacea</taxon>
        <taxon>Malacostraca</taxon>
        <taxon>Eumalacostraca</taxon>
        <taxon>Eucarida</taxon>
        <taxon>Decapoda</taxon>
        <taxon>Pleocyemata</taxon>
        <taxon>Brachyura</taxon>
        <taxon>Eubrachyura</taxon>
        <taxon>Portunoidea</taxon>
        <taxon>Portunidae</taxon>
        <taxon>Portuninae</taxon>
        <taxon>Portunus</taxon>
    </lineage>
</organism>
<accession>A0A5B7HBN3</accession>
<dbReference type="Proteomes" id="UP000324222">
    <property type="component" value="Unassembled WGS sequence"/>
</dbReference>